<evidence type="ECO:0008006" key="3">
    <source>
        <dbReference type="Google" id="ProtNLM"/>
    </source>
</evidence>
<gene>
    <name evidence="1" type="ORF">Hypma_016517</name>
</gene>
<dbReference type="InParanoid" id="A0A369J0I6"/>
<dbReference type="EMBL" id="LUEZ02000096">
    <property type="protein sequence ID" value="RDB14640.1"/>
    <property type="molecule type" value="Genomic_DNA"/>
</dbReference>
<protein>
    <recommendedName>
        <fullName evidence="3">F-box domain-containing protein</fullName>
    </recommendedName>
</protein>
<proteinExistence type="predicted"/>
<organism evidence="1 2">
    <name type="scientific">Hypsizygus marmoreus</name>
    <name type="common">White beech mushroom</name>
    <name type="synonym">Agaricus marmoreus</name>
    <dbReference type="NCBI Taxonomy" id="39966"/>
    <lineage>
        <taxon>Eukaryota</taxon>
        <taxon>Fungi</taxon>
        <taxon>Dikarya</taxon>
        <taxon>Basidiomycota</taxon>
        <taxon>Agaricomycotina</taxon>
        <taxon>Agaricomycetes</taxon>
        <taxon>Agaricomycetidae</taxon>
        <taxon>Agaricales</taxon>
        <taxon>Tricholomatineae</taxon>
        <taxon>Lyophyllaceae</taxon>
        <taxon>Hypsizygus</taxon>
    </lineage>
</organism>
<evidence type="ECO:0000313" key="1">
    <source>
        <dbReference type="EMBL" id="RDB14640.1"/>
    </source>
</evidence>
<accession>A0A369J0I6</accession>
<dbReference type="AlphaFoldDB" id="A0A369J0I6"/>
<dbReference type="OrthoDB" id="2269034at2759"/>
<evidence type="ECO:0000313" key="2">
    <source>
        <dbReference type="Proteomes" id="UP000076154"/>
    </source>
</evidence>
<sequence length="507" mass="57214">MTQLNLRNHSSQTSLHPFRDRLRKWTCVKDAIGNPKSRKLATDRLPLQTYWRRSRGDVANVHANPALVPESVVFSPAYIHTLPPELLGEIFIHCLSSVQGPYLSIYDAPILLCQICGYWRQVALSLPILWSNFRCNLGREAKASHARLLQLFVDRSRTISLSLAFTPTPELEATMKASVLANVHRWRDVRVGLDAELGQTFVNILGGQPLRLESVEVMTCEGDWDVGQLISRLSGLPSLRRIIWSADFLPPSLVNTAWPRLTNIKIAGQLLSGSDSITLLTNTPAVEHADLGFVDPSTETLTYQPLITLQRLRSLKLHAYDPDEIFDNFTFPSLMSLMTSRPHDPHVLRRLSERSSCKLEVFHMAATLDAEEAIFYLRLPCMHTVTSLELRIGIGNDQLMTFLTWNPDPPLETATLPFLTRLSLTVNTTTDGAIGRMFVSRCLPKKLSADLPASLKNVELWIQEEWPFKRGVEYHPVDVTYFQHLAREGLNISWHCGCSILPLLIVE</sequence>
<keyword evidence="2" id="KW-1185">Reference proteome</keyword>
<comment type="caution">
    <text evidence="1">The sequence shown here is derived from an EMBL/GenBank/DDBJ whole genome shotgun (WGS) entry which is preliminary data.</text>
</comment>
<reference evidence="1" key="1">
    <citation type="submission" date="2018-04" db="EMBL/GenBank/DDBJ databases">
        <title>Whole genome sequencing of Hypsizygus marmoreus.</title>
        <authorList>
            <person name="Choi I.-G."/>
            <person name="Min B."/>
            <person name="Kim J.-G."/>
            <person name="Kim S."/>
            <person name="Oh Y.-L."/>
            <person name="Kong W.-S."/>
            <person name="Park H."/>
            <person name="Jeong J."/>
            <person name="Song E.-S."/>
        </authorList>
    </citation>
    <scope>NUCLEOTIDE SEQUENCE [LARGE SCALE GENOMIC DNA]</scope>
    <source>
        <strain evidence="1">51987-8</strain>
    </source>
</reference>
<dbReference type="Proteomes" id="UP000076154">
    <property type="component" value="Unassembled WGS sequence"/>
</dbReference>
<name>A0A369J0I6_HYPMA</name>